<dbReference type="InterPro" id="IPR058627">
    <property type="entry name" value="MdtA-like_C"/>
</dbReference>
<dbReference type="Pfam" id="PF25917">
    <property type="entry name" value="BSH_RND"/>
    <property type="match status" value="1"/>
</dbReference>
<dbReference type="HAMAP" id="MF_01422">
    <property type="entry name" value="MdtA"/>
    <property type="match status" value="1"/>
</dbReference>
<dbReference type="PANTHER" id="PTHR30469">
    <property type="entry name" value="MULTIDRUG RESISTANCE PROTEIN MDTA"/>
    <property type="match status" value="1"/>
</dbReference>
<dbReference type="RefSeq" id="WP_023655501.1">
    <property type="nucleotide sequence ID" value="NZ_CAHS01000015.1"/>
</dbReference>
<dbReference type="Gene3D" id="2.40.50.100">
    <property type="match status" value="1"/>
</dbReference>
<evidence type="ECO:0000256" key="9">
    <source>
        <dbReference type="HAMAP-Rule" id="MF_01422"/>
    </source>
</evidence>
<dbReference type="PANTHER" id="PTHR30469:SF12">
    <property type="entry name" value="MULTIDRUG RESISTANCE PROTEIN MDTA"/>
    <property type="match status" value="1"/>
</dbReference>
<evidence type="ECO:0000256" key="3">
    <source>
        <dbReference type="ARBA" id="ARBA00022448"/>
    </source>
</evidence>
<feature type="domain" description="Multidrug resistance protein MdtA-like alpha-helical hairpin" evidence="12">
    <location>
        <begin position="117"/>
        <end position="186"/>
    </location>
</feature>
<keyword evidence="17" id="KW-1185">Reference proteome</keyword>
<feature type="domain" description="Multidrug resistance protein MdtA-like beta-barrel" evidence="14">
    <location>
        <begin position="223"/>
        <end position="306"/>
    </location>
</feature>
<evidence type="ECO:0000256" key="11">
    <source>
        <dbReference type="SAM" id="Phobius"/>
    </source>
</evidence>
<dbReference type="GO" id="GO:0005886">
    <property type="term" value="C:plasma membrane"/>
    <property type="evidence" value="ECO:0007669"/>
    <property type="project" value="UniProtKB-SubCell"/>
</dbReference>
<evidence type="ECO:0000256" key="4">
    <source>
        <dbReference type="ARBA" id="ARBA00022475"/>
    </source>
</evidence>
<keyword evidence="5 9" id="KW-0997">Cell inner membrane</keyword>
<dbReference type="AlphaFoldDB" id="V5Z8Z7"/>
<name>V5Z8Z7_9GAMM</name>
<evidence type="ECO:0000259" key="15">
    <source>
        <dbReference type="Pfam" id="PF25967"/>
    </source>
</evidence>
<evidence type="ECO:0000256" key="6">
    <source>
        <dbReference type="ARBA" id="ARBA00022729"/>
    </source>
</evidence>
<protein>
    <recommendedName>
        <fullName evidence="9">Multidrug resistance protein MdtA</fullName>
    </recommendedName>
    <alternativeName>
        <fullName evidence="9">Multidrug transporter MdtA</fullName>
    </alternativeName>
</protein>
<dbReference type="Gene3D" id="2.40.30.170">
    <property type="match status" value="1"/>
</dbReference>
<sequence length="401" mass="42569">MNIPRRFPLIALTIVTVLAVAAIYVWHSHSTSSTAHGQQGAKNRRGDALPPVQAANAVRQSVPQYLSGLGTVTAANTVTLRSRVDGDLIALHFSEGEEVEAGQLLAEIDPRPYEVALMQAEGQLAKDRATLANARRDLARYEKLAQTHLVSAQELDTQRASVSETLGTIKADEGSVASAKLNLSYSRVTAPIAGRVGLKQVDVGNYVSSGDTNGIVVIAQTHPIDLVFSLPESNIASILSAQKNGKLPVEAWDRSNKTLLTQGMLLSMDNQIDSTTGTVKLKARFDNQDDSLFPNQFVNARLKIGTLENAIVIPAAALQMGNEGSFVWVINSDDKVSKKIVAPGLQDSEKVVIGAGLEAGEKVVTDGIDRLTDGAKVEVVPAQATPLTSGKIIQPAKGASD</sequence>
<keyword evidence="7 9" id="KW-0472">Membrane</keyword>
<evidence type="ECO:0000256" key="1">
    <source>
        <dbReference type="ARBA" id="ARBA00004417"/>
    </source>
</evidence>
<dbReference type="Pfam" id="PF25944">
    <property type="entry name" value="Beta-barrel_RND"/>
    <property type="match status" value="1"/>
</dbReference>
<keyword evidence="6" id="KW-0732">Signal</keyword>
<keyword evidence="3 9" id="KW-0813">Transport</keyword>
<evidence type="ECO:0000313" key="17">
    <source>
        <dbReference type="Proteomes" id="UP000018217"/>
    </source>
</evidence>
<dbReference type="InterPro" id="IPR058624">
    <property type="entry name" value="MdtA-like_HH"/>
</dbReference>
<evidence type="ECO:0000259" key="13">
    <source>
        <dbReference type="Pfam" id="PF25917"/>
    </source>
</evidence>
<feature type="domain" description="Multidrug resistance protein MdtA-like barrel-sandwich hybrid" evidence="13">
    <location>
        <begin position="76"/>
        <end position="218"/>
    </location>
</feature>
<evidence type="ECO:0000256" key="2">
    <source>
        <dbReference type="ARBA" id="ARBA00009477"/>
    </source>
</evidence>
<dbReference type="Pfam" id="PF25876">
    <property type="entry name" value="HH_MFP_RND"/>
    <property type="match status" value="1"/>
</dbReference>
<comment type="subunit">
    <text evidence="8 9">Part of a tripartite efflux system composed of MdtA, MdtB and MdtC.</text>
</comment>
<organism evidence="16 17">
    <name type="scientific">Erwinia piriflorinigrans CFBP 5888</name>
    <dbReference type="NCBI Taxonomy" id="1161919"/>
    <lineage>
        <taxon>Bacteria</taxon>
        <taxon>Pseudomonadati</taxon>
        <taxon>Pseudomonadota</taxon>
        <taxon>Gammaproteobacteria</taxon>
        <taxon>Enterobacterales</taxon>
        <taxon>Erwiniaceae</taxon>
        <taxon>Erwinia</taxon>
    </lineage>
</organism>
<comment type="subcellular location">
    <subcellularLocation>
        <location evidence="1 9">Cell inner membrane</location>
        <topology evidence="1 9">Peripheral membrane protein</topology>
    </subcellularLocation>
</comment>
<dbReference type="OrthoDB" id="9783047at2"/>
<dbReference type="NCBIfam" id="TIGR01730">
    <property type="entry name" value="RND_mfp"/>
    <property type="match status" value="1"/>
</dbReference>
<evidence type="ECO:0000256" key="7">
    <source>
        <dbReference type="ARBA" id="ARBA00023136"/>
    </source>
</evidence>
<keyword evidence="11" id="KW-1133">Transmembrane helix</keyword>
<dbReference type="EMBL" id="CAHS01000015">
    <property type="protein sequence ID" value="CCG87714.1"/>
    <property type="molecule type" value="Genomic_DNA"/>
</dbReference>
<feature type="domain" description="Multidrug resistance protein MdtA-like C-terminal permuted SH3" evidence="15">
    <location>
        <begin position="309"/>
        <end position="370"/>
    </location>
</feature>
<dbReference type="Pfam" id="PF25967">
    <property type="entry name" value="RND-MFP_C"/>
    <property type="match status" value="1"/>
</dbReference>
<dbReference type="FunFam" id="2.40.30.170:FF:000006">
    <property type="entry name" value="Multidrug resistance protein MdtA"/>
    <property type="match status" value="1"/>
</dbReference>
<dbReference type="NCBIfam" id="NF008589">
    <property type="entry name" value="PRK11556.1"/>
    <property type="match status" value="1"/>
</dbReference>
<dbReference type="SUPFAM" id="SSF111369">
    <property type="entry name" value="HlyD-like secretion proteins"/>
    <property type="match status" value="1"/>
</dbReference>
<keyword evidence="11" id="KW-0812">Transmembrane</keyword>
<evidence type="ECO:0000256" key="5">
    <source>
        <dbReference type="ARBA" id="ARBA00022519"/>
    </source>
</evidence>
<dbReference type="InterPro" id="IPR022824">
    <property type="entry name" value="Multidrug-R_MdtA"/>
</dbReference>
<evidence type="ECO:0000259" key="14">
    <source>
        <dbReference type="Pfam" id="PF25944"/>
    </source>
</evidence>
<proteinExistence type="inferred from homology"/>
<dbReference type="Gene3D" id="2.40.420.20">
    <property type="match status" value="1"/>
</dbReference>
<dbReference type="InterPro" id="IPR058626">
    <property type="entry name" value="MdtA-like_b-barrel"/>
</dbReference>
<evidence type="ECO:0000256" key="8">
    <source>
        <dbReference type="ARBA" id="ARBA00063762"/>
    </source>
</evidence>
<comment type="caution">
    <text evidence="16">The sequence shown here is derived from an EMBL/GenBank/DDBJ whole genome shotgun (WGS) entry which is preliminary data.</text>
</comment>
<keyword evidence="4 9" id="KW-1003">Cell membrane</keyword>
<dbReference type="STRING" id="1161919.EPIR_2349"/>
<accession>V5Z8Z7</accession>
<dbReference type="InterPro" id="IPR058625">
    <property type="entry name" value="MdtA-like_BSH"/>
</dbReference>
<dbReference type="FunFam" id="1.10.287.470:FF:000005">
    <property type="entry name" value="Multidrug resistance protein MdtA"/>
    <property type="match status" value="1"/>
</dbReference>
<dbReference type="GO" id="GO:0015562">
    <property type="term" value="F:efflux transmembrane transporter activity"/>
    <property type="evidence" value="ECO:0007669"/>
    <property type="project" value="TreeGrafter"/>
</dbReference>
<dbReference type="Proteomes" id="UP000018217">
    <property type="component" value="Unassembled WGS sequence"/>
</dbReference>
<feature type="coiled-coil region" evidence="10">
    <location>
        <begin position="117"/>
        <end position="144"/>
    </location>
</feature>
<evidence type="ECO:0000256" key="10">
    <source>
        <dbReference type="SAM" id="Coils"/>
    </source>
</evidence>
<dbReference type="Gene3D" id="1.10.287.470">
    <property type="entry name" value="Helix hairpin bin"/>
    <property type="match status" value="1"/>
</dbReference>
<gene>
    <name evidence="16" type="primary">yegM</name>
    <name evidence="9" type="synonym">mdtA</name>
    <name evidence="16" type="ORF">EPIR_2349</name>
</gene>
<dbReference type="GO" id="GO:1990281">
    <property type="term" value="C:efflux pump complex"/>
    <property type="evidence" value="ECO:0007669"/>
    <property type="project" value="TreeGrafter"/>
</dbReference>
<comment type="similarity">
    <text evidence="2 9">Belongs to the membrane fusion protein (MFP) (TC 8.A.1) family.</text>
</comment>
<keyword evidence="10" id="KW-0175">Coiled coil</keyword>
<reference evidence="16 17" key="1">
    <citation type="journal article" date="2013" name="Syst. Appl. Microbiol.">
        <title>Phylogenetic position and virulence apparatus of the pear flower necrosis pathogen Erwinia piriflorinigrans CFBP 5888T as assessed by comparative genomics.</title>
        <authorList>
            <person name="Smits T.H."/>
            <person name="Rezzonico F."/>
            <person name="Lopez M.M."/>
            <person name="Blom J."/>
            <person name="Goesmann A."/>
            <person name="Frey J.E."/>
            <person name="Duffy B."/>
        </authorList>
    </citation>
    <scope>NUCLEOTIDE SEQUENCE [LARGE SCALE GENOMIC DNA]</scope>
    <source>
        <strain evidence="17">CFBP5888</strain>
    </source>
</reference>
<dbReference type="FunFam" id="2.40.420.20:FF:000001">
    <property type="entry name" value="Efflux RND transporter periplasmic adaptor subunit"/>
    <property type="match status" value="1"/>
</dbReference>
<evidence type="ECO:0000259" key="12">
    <source>
        <dbReference type="Pfam" id="PF25876"/>
    </source>
</evidence>
<feature type="transmembrane region" description="Helical" evidence="11">
    <location>
        <begin position="7"/>
        <end position="26"/>
    </location>
</feature>
<dbReference type="InterPro" id="IPR006143">
    <property type="entry name" value="RND_pump_MFP"/>
</dbReference>
<evidence type="ECO:0000313" key="16">
    <source>
        <dbReference type="EMBL" id="CCG87714.1"/>
    </source>
</evidence>